<reference evidence="1" key="1">
    <citation type="journal article" date="2023" name="Mol. Phylogenet. Evol.">
        <title>Genome-scale phylogeny and comparative genomics of the fungal order Sordariales.</title>
        <authorList>
            <person name="Hensen N."/>
            <person name="Bonometti L."/>
            <person name="Westerberg I."/>
            <person name="Brannstrom I.O."/>
            <person name="Guillou S."/>
            <person name="Cros-Aarteil S."/>
            <person name="Calhoun S."/>
            <person name="Haridas S."/>
            <person name="Kuo A."/>
            <person name="Mondo S."/>
            <person name="Pangilinan J."/>
            <person name="Riley R."/>
            <person name="LaButti K."/>
            <person name="Andreopoulos B."/>
            <person name="Lipzen A."/>
            <person name="Chen C."/>
            <person name="Yan M."/>
            <person name="Daum C."/>
            <person name="Ng V."/>
            <person name="Clum A."/>
            <person name="Steindorff A."/>
            <person name="Ohm R.A."/>
            <person name="Martin F."/>
            <person name="Silar P."/>
            <person name="Natvig D.O."/>
            <person name="Lalanne C."/>
            <person name="Gautier V."/>
            <person name="Ament-Velasquez S.L."/>
            <person name="Kruys A."/>
            <person name="Hutchinson M.I."/>
            <person name="Powell A.J."/>
            <person name="Barry K."/>
            <person name="Miller A.N."/>
            <person name="Grigoriev I.V."/>
            <person name="Debuchy R."/>
            <person name="Gladieux P."/>
            <person name="Hiltunen Thoren M."/>
            <person name="Johannesson H."/>
        </authorList>
    </citation>
    <scope>NUCLEOTIDE SEQUENCE</scope>
    <source>
        <strain evidence="1">CBS 757.83</strain>
    </source>
</reference>
<organism evidence="1 2">
    <name type="scientific">Parathielavia hyrcaniae</name>
    <dbReference type="NCBI Taxonomy" id="113614"/>
    <lineage>
        <taxon>Eukaryota</taxon>
        <taxon>Fungi</taxon>
        <taxon>Dikarya</taxon>
        <taxon>Ascomycota</taxon>
        <taxon>Pezizomycotina</taxon>
        <taxon>Sordariomycetes</taxon>
        <taxon>Sordariomycetidae</taxon>
        <taxon>Sordariales</taxon>
        <taxon>Chaetomiaceae</taxon>
        <taxon>Parathielavia</taxon>
    </lineage>
</organism>
<keyword evidence="2" id="KW-1185">Reference proteome</keyword>
<dbReference type="AlphaFoldDB" id="A0AAN6SYQ5"/>
<comment type="caution">
    <text evidence="1">The sequence shown here is derived from an EMBL/GenBank/DDBJ whole genome shotgun (WGS) entry which is preliminary data.</text>
</comment>
<name>A0AAN6SYQ5_9PEZI</name>
<accession>A0AAN6SYQ5</accession>
<evidence type="ECO:0000313" key="2">
    <source>
        <dbReference type="Proteomes" id="UP001305647"/>
    </source>
</evidence>
<dbReference type="EMBL" id="MU863660">
    <property type="protein sequence ID" value="KAK4098308.1"/>
    <property type="molecule type" value="Genomic_DNA"/>
</dbReference>
<reference evidence="1" key="2">
    <citation type="submission" date="2023-05" db="EMBL/GenBank/DDBJ databases">
        <authorList>
            <consortium name="Lawrence Berkeley National Laboratory"/>
            <person name="Steindorff A."/>
            <person name="Hensen N."/>
            <person name="Bonometti L."/>
            <person name="Westerberg I."/>
            <person name="Brannstrom I.O."/>
            <person name="Guillou S."/>
            <person name="Cros-Aarteil S."/>
            <person name="Calhoun S."/>
            <person name="Haridas S."/>
            <person name="Kuo A."/>
            <person name="Mondo S."/>
            <person name="Pangilinan J."/>
            <person name="Riley R."/>
            <person name="Labutti K."/>
            <person name="Andreopoulos B."/>
            <person name="Lipzen A."/>
            <person name="Chen C."/>
            <person name="Yanf M."/>
            <person name="Daum C."/>
            <person name="Ng V."/>
            <person name="Clum A."/>
            <person name="Ohm R."/>
            <person name="Martin F."/>
            <person name="Silar P."/>
            <person name="Natvig D."/>
            <person name="Lalanne C."/>
            <person name="Gautier V."/>
            <person name="Ament-Velasquez S.L."/>
            <person name="Kruys A."/>
            <person name="Hutchinson M.I."/>
            <person name="Powell A.J."/>
            <person name="Barry K."/>
            <person name="Miller A.N."/>
            <person name="Grigoriev I.V."/>
            <person name="Debuchy R."/>
            <person name="Gladieux P."/>
            <person name="Thoren M.H."/>
            <person name="Johannesson H."/>
        </authorList>
    </citation>
    <scope>NUCLEOTIDE SEQUENCE</scope>
    <source>
        <strain evidence="1">CBS 757.83</strain>
    </source>
</reference>
<gene>
    <name evidence="1" type="ORF">N658DRAFT_224452</name>
</gene>
<evidence type="ECO:0000313" key="1">
    <source>
        <dbReference type="EMBL" id="KAK4098308.1"/>
    </source>
</evidence>
<protein>
    <submittedName>
        <fullName evidence="1">Uncharacterized protein</fullName>
    </submittedName>
</protein>
<proteinExistence type="predicted"/>
<dbReference type="Proteomes" id="UP001305647">
    <property type="component" value="Unassembled WGS sequence"/>
</dbReference>
<sequence length="183" mass="20397">MQCPRCPQQRPVVGSGLAPKVESQLEGCGSGEAVQRYDTSFAWQLDETYQLVRLLTDADFRFPPFLPEPCDATPGKPRRLIFLPYLIPQPNLFLQSSFLISLFSPLTPANASPLVFRLLSFPLFPLHPRFPLIPLLLFSPTLPFLSIFSGPCPPSPFSNFDQHCSLGHDCPASSDRRCGSRFS</sequence>